<protein>
    <submittedName>
        <fullName evidence="1">Uncharacterized protein</fullName>
    </submittedName>
</protein>
<dbReference type="OrthoDB" id="2183274at2759"/>
<dbReference type="AlphaFoldDB" id="A0A4P9WE06"/>
<evidence type="ECO:0000313" key="1">
    <source>
        <dbReference type="EMBL" id="RKO89913.1"/>
    </source>
</evidence>
<keyword evidence="2" id="KW-1185">Reference proteome</keyword>
<sequence length="215" mass="24729">MLCTALVANVGRSQGDAVRTIAVDYAFGDVIKLVQYDGFKRHGRGVLLCELSCTAEEFYDPKDMTRPVHRRIRSMYVPESGFAALARLWMYNDSQPMPLDALLAKVDQLDRDFLGQYFVMILACPFDAVQKYQAFLMMNWLTEDHPKRVVISAASVVDWDWERSPDSDEIIITPGFYRYCIDMHAARSERGGMFEDGLWMPPVDISYNVMWRSRS</sequence>
<gene>
    <name evidence="1" type="ORF">BDK51DRAFT_46879</name>
</gene>
<dbReference type="Proteomes" id="UP000269721">
    <property type="component" value="Unassembled WGS sequence"/>
</dbReference>
<proteinExistence type="predicted"/>
<organism evidence="1 2">
    <name type="scientific">Blyttiomyces helicus</name>
    <dbReference type="NCBI Taxonomy" id="388810"/>
    <lineage>
        <taxon>Eukaryota</taxon>
        <taxon>Fungi</taxon>
        <taxon>Fungi incertae sedis</taxon>
        <taxon>Chytridiomycota</taxon>
        <taxon>Chytridiomycota incertae sedis</taxon>
        <taxon>Chytridiomycetes</taxon>
        <taxon>Chytridiomycetes incertae sedis</taxon>
        <taxon>Blyttiomyces</taxon>
    </lineage>
</organism>
<reference evidence="2" key="1">
    <citation type="journal article" date="2018" name="Nat. Microbiol.">
        <title>Leveraging single-cell genomics to expand the fungal tree of life.</title>
        <authorList>
            <person name="Ahrendt S.R."/>
            <person name="Quandt C.A."/>
            <person name="Ciobanu D."/>
            <person name="Clum A."/>
            <person name="Salamov A."/>
            <person name="Andreopoulos B."/>
            <person name="Cheng J.F."/>
            <person name="Woyke T."/>
            <person name="Pelin A."/>
            <person name="Henrissat B."/>
            <person name="Reynolds N.K."/>
            <person name="Benny G.L."/>
            <person name="Smith M.E."/>
            <person name="James T.Y."/>
            <person name="Grigoriev I.V."/>
        </authorList>
    </citation>
    <scope>NUCLEOTIDE SEQUENCE [LARGE SCALE GENOMIC DNA]</scope>
</reference>
<name>A0A4P9WE06_9FUNG</name>
<dbReference type="EMBL" id="KZ995820">
    <property type="protein sequence ID" value="RKO89913.1"/>
    <property type="molecule type" value="Genomic_DNA"/>
</dbReference>
<evidence type="ECO:0000313" key="2">
    <source>
        <dbReference type="Proteomes" id="UP000269721"/>
    </source>
</evidence>
<accession>A0A4P9WE06</accession>